<sequence length="101" mass="10456">MGGHGHSCVQIQGPQAGMSVALAAVLFAGMTWPEPCRDAAGPAWSIPGGPLTVRPVIAPCLSVELHAAVARNLPIAVTNLPAQCATKPPWWFAPSFQPGHL</sequence>
<protein>
    <submittedName>
        <fullName evidence="2">Putative secreted protein</fullName>
    </submittedName>
</protein>
<reference evidence="2" key="1">
    <citation type="submission" date="2019-12" db="EMBL/GenBank/DDBJ databases">
        <title>An insight into the sialome of adult female Ixodes ricinus ticks feeding for 6 days.</title>
        <authorList>
            <person name="Perner J."/>
            <person name="Ribeiro J.M.C."/>
        </authorList>
    </citation>
    <scope>NUCLEOTIDE SEQUENCE</scope>
    <source>
        <strain evidence="2">Semi-engorged</strain>
        <tissue evidence="2">Salivary glands</tissue>
    </source>
</reference>
<accession>A0A6B0UGK3</accession>
<evidence type="ECO:0000256" key="1">
    <source>
        <dbReference type="SAM" id="SignalP"/>
    </source>
</evidence>
<proteinExistence type="predicted"/>
<dbReference type="EMBL" id="GIFC01006282">
    <property type="protein sequence ID" value="MXU88365.1"/>
    <property type="molecule type" value="Transcribed_RNA"/>
</dbReference>
<feature type="chain" id="PRO_5025473752" evidence="1">
    <location>
        <begin position="34"/>
        <end position="101"/>
    </location>
</feature>
<organism evidence="2">
    <name type="scientific">Ixodes ricinus</name>
    <name type="common">Common tick</name>
    <name type="synonym">Acarus ricinus</name>
    <dbReference type="NCBI Taxonomy" id="34613"/>
    <lineage>
        <taxon>Eukaryota</taxon>
        <taxon>Metazoa</taxon>
        <taxon>Ecdysozoa</taxon>
        <taxon>Arthropoda</taxon>
        <taxon>Chelicerata</taxon>
        <taxon>Arachnida</taxon>
        <taxon>Acari</taxon>
        <taxon>Parasitiformes</taxon>
        <taxon>Ixodida</taxon>
        <taxon>Ixodoidea</taxon>
        <taxon>Ixodidae</taxon>
        <taxon>Ixodinae</taxon>
        <taxon>Ixodes</taxon>
    </lineage>
</organism>
<keyword evidence="1" id="KW-0732">Signal</keyword>
<dbReference type="AlphaFoldDB" id="A0A6B0UGK3"/>
<feature type="signal peptide" evidence="1">
    <location>
        <begin position="1"/>
        <end position="33"/>
    </location>
</feature>
<name>A0A6B0UGK3_IXORI</name>
<evidence type="ECO:0000313" key="2">
    <source>
        <dbReference type="EMBL" id="MXU88365.1"/>
    </source>
</evidence>